<dbReference type="Gene3D" id="3.90.740.10">
    <property type="entry name" value="Valyl/Leucyl/Isoleucyl-tRNA synthetase, editing domain"/>
    <property type="match status" value="1"/>
</dbReference>
<dbReference type="InterPro" id="IPR009080">
    <property type="entry name" value="tRNAsynth_Ia_anticodon-bd"/>
</dbReference>
<evidence type="ECO:0000256" key="6">
    <source>
        <dbReference type="ARBA" id="ARBA00022917"/>
    </source>
</evidence>
<evidence type="ECO:0000256" key="2">
    <source>
        <dbReference type="ARBA" id="ARBA00022490"/>
    </source>
</evidence>
<dbReference type="PANTHER" id="PTHR11946">
    <property type="entry name" value="VALYL-TRNA SYNTHETASES"/>
    <property type="match status" value="1"/>
</dbReference>
<evidence type="ECO:0000256" key="10">
    <source>
        <dbReference type="RuleBase" id="RU363035"/>
    </source>
</evidence>
<evidence type="ECO:0000256" key="11">
    <source>
        <dbReference type="SAM" id="Coils"/>
    </source>
</evidence>
<feature type="domain" description="Methionyl/Valyl/Leucyl/Isoleucyl-tRNA synthetase anticodon-binding" evidence="13">
    <location>
        <begin position="660"/>
        <end position="754"/>
    </location>
</feature>
<dbReference type="EMBL" id="MFZI01000076">
    <property type="protein sequence ID" value="OGK18094.1"/>
    <property type="molecule type" value="Genomic_DNA"/>
</dbReference>
<dbReference type="InterPro" id="IPR013155">
    <property type="entry name" value="M/V/L/I-tRNA-synth_anticd-bd"/>
</dbReference>
<dbReference type="GO" id="GO:0002161">
    <property type="term" value="F:aminoacyl-tRNA deacylase activity"/>
    <property type="evidence" value="ECO:0007669"/>
    <property type="project" value="InterPro"/>
</dbReference>
<sequence>MDPKFTPSLVEETIYKSWEEKGLLSPGTGRSYTILMPPPNANASLHAGHGMYSVEDILIRYKRLRGYASLWIPGLDHAGFETQYVYEKHLAKQGKSRFDFARQTLYENIHQFVKENSGLIYEQFKRLGFLADWRRSIFTLDEHVLERVFRTFAKMEKEGYVYKDEYIVNYCTHCGTSLSELETVHIERKDPLYYLKYGPFVLATVRPETKFGDTAVAVHPKDKRYKKWIGKEIEVEGLLGRFRIKVIADEMVDMKFGTGVVKITPAHDPNDFEAGKRHNLEIKRVINIDGRLNELAGPYAGLKVKQAREKVVEDLKKKGLIEKIDTNYTHAVTVCYKCGRDLEPTVIPNWFIKVRDLKKPVIKAVEEEKIKFFPKRFKKQILQWLNVMHDWPISRQIAWGIRIPVWYHVTGNEQKIWVSFINKKGQFFKLDSIKQHLNKGYTLNEIKQGLQQVTVPVYKQEQVEHIVSLKEPNDSSNWIQETDTFDTWFSSGQWPLVTLKEKEYETRFPTDVMGTLQDILPFWVSRMIMFSLYIKKEIPFKYVCLWSLVADAKGQKMSKSKGNVVNPIDLINKFGADAFRGSLFFGLSQGGKVNLGEDKVMAMRNFANKIWNVGRFIYLNQEASTDPVNPGQIKKQGQFKSVSTDSVNESSKKTESVIEEIRKEFRKEKKQYVKLMDSFKFSQAFGLLYEFVWHRFADYYIEQLKEDMRSGNIEVLGELKNVYFENLKMLHPFIPFVTEAVWKVFHGERSSILNSELRI</sequence>
<evidence type="ECO:0000313" key="14">
    <source>
        <dbReference type="EMBL" id="OGK18094.1"/>
    </source>
</evidence>
<comment type="caution">
    <text evidence="14">The sequence shown here is derived from an EMBL/GenBank/DDBJ whole genome shotgun (WGS) entry which is preliminary data.</text>
</comment>
<dbReference type="Proteomes" id="UP000177026">
    <property type="component" value="Unassembled WGS sequence"/>
</dbReference>
<evidence type="ECO:0000256" key="9">
    <source>
        <dbReference type="NCBIfam" id="TIGR00422"/>
    </source>
</evidence>
<dbReference type="Pfam" id="PF08264">
    <property type="entry name" value="Anticodon_1"/>
    <property type="match status" value="1"/>
</dbReference>
<dbReference type="AlphaFoldDB" id="A0A1F7GH23"/>
<evidence type="ECO:0000313" key="15">
    <source>
        <dbReference type="Proteomes" id="UP000177026"/>
    </source>
</evidence>
<dbReference type="InterPro" id="IPR002303">
    <property type="entry name" value="Valyl-tRNA_ligase"/>
</dbReference>
<evidence type="ECO:0000259" key="12">
    <source>
        <dbReference type="Pfam" id="PF00133"/>
    </source>
</evidence>
<keyword evidence="4 10" id="KW-0547">Nucleotide-binding</keyword>
<name>A0A1F7GH23_9BACT</name>
<dbReference type="Pfam" id="PF00133">
    <property type="entry name" value="tRNA-synt_1"/>
    <property type="match status" value="1"/>
</dbReference>
<keyword evidence="6 10" id="KW-0648">Protein biosynthesis</keyword>
<dbReference type="SUPFAM" id="SSF50677">
    <property type="entry name" value="ValRS/IleRS/LeuRS editing domain"/>
    <property type="match status" value="1"/>
</dbReference>
<reference evidence="14 15" key="1">
    <citation type="journal article" date="2016" name="Nat. Commun.">
        <title>Thousands of microbial genomes shed light on interconnected biogeochemical processes in an aquifer system.</title>
        <authorList>
            <person name="Anantharaman K."/>
            <person name="Brown C.T."/>
            <person name="Hug L.A."/>
            <person name="Sharon I."/>
            <person name="Castelle C.J."/>
            <person name="Probst A.J."/>
            <person name="Thomas B.C."/>
            <person name="Singh A."/>
            <person name="Wilkins M.J."/>
            <person name="Karaoz U."/>
            <person name="Brodie E.L."/>
            <person name="Williams K.H."/>
            <person name="Hubbard S.S."/>
            <person name="Banfield J.F."/>
        </authorList>
    </citation>
    <scope>NUCLEOTIDE SEQUENCE [LARGE SCALE GENOMIC DNA]</scope>
</reference>
<dbReference type="SUPFAM" id="SSF47323">
    <property type="entry name" value="Anticodon-binding domain of a subclass of class I aminoacyl-tRNA synthetases"/>
    <property type="match status" value="1"/>
</dbReference>
<dbReference type="SUPFAM" id="SSF52374">
    <property type="entry name" value="Nucleotidylyl transferase"/>
    <property type="match status" value="1"/>
</dbReference>
<dbReference type="NCBIfam" id="TIGR00422">
    <property type="entry name" value="valS"/>
    <property type="match status" value="1"/>
</dbReference>
<dbReference type="InterPro" id="IPR002300">
    <property type="entry name" value="aa-tRNA-synth_Ia"/>
</dbReference>
<dbReference type="NCBIfam" id="NF004349">
    <property type="entry name" value="PRK05729.1"/>
    <property type="match status" value="1"/>
</dbReference>
<dbReference type="InterPro" id="IPR009008">
    <property type="entry name" value="Val/Leu/Ile-tRNA-synth_edit"/>
</dbReference>
<keyword evidence="7 10" id="KW-0030">Aminoacyl-tRNA synthetase</keyword>
<dbReference type="Gene3D" id="1.10.730.10">
    <property type="entry name" value="Isoleucyl-tRNA Synthetase, Domain 1"/>
    <property type="match status" value="1"/>
</dbReference>
<dbReference type="PROSITE" id="PS00178">
    <property type="entry name" value="AA_TRNA_LIGASE_I"/>
    <property type="match status" value="1"/>
</dbReference>
<evidence type="ECO:0000256" key="4">
    <source>
        <dbReference type="ARBA" id="ARBA00022741"/>
    </source>
</evidence>
<keyword evidence="5 10" id="KW-0067">ATP-binding</keyword>
<comment type="catalytic activity">
    <reaction evidence="8">
        <text>tRNA(Val) + L-valine + ATP = L-valyl-tRNA(Val) + AMP + diphosphate</text>
        <dbReference type="Rhea" id="RHEA:10704"/>
        <dbReference type="Rhea" id="RHEA-COMP:9672"/>
        <dbReference type="Rhea" id="RHEA-COMP:9708"/>
        <dbReference type="ChEBI" id="CHEBI:30616"/>
        <dbReference type="ChEBI" id="CHEBI:33019"/>
        <dbReference type="ChEBI" id="CHEBI:57762"/>
        <dbReference type="ChEBI" id="CHEBI:78442"/>
        <dbReference type="ChEBI" id="CHEBI:78537"/>
        <dbReference type="ChEBI" id="CHEBI:456215"/>
        <dbReference type="EC" id="6.1.1.9"/>
    </reaction>
</comment>
<feature type="domain" description="Aminoacyl-tRNA synthetase class Ia" evidence="12">
    <location>
        <begin position="14"/>
        <end position="584"/>
    </location>
</feature>
<dbReference type="InterPro" id="IPR033705">
    <property type="entry name" value="Anticodon_Ia_Val"/>
</dbReference>
<keyword evidence="11" id="KW-0175">Coiled coil</keyword>
<dbReference type="PANTHER" id="PTHR11946:SF93">
    <property type="entry name" value="VALINE--TRNA LIGASE, CHLOROPLASTIC_MITOCHONDRIAL 2"/>
    <property type="match status" value="1"/>
</dbReference>
<comment type="similarity">
    <text evidence="10">Belongs to the class-I aminoacyl-tRNA synthetase family.</text>
</comment>
<dbReference type="GO" id="GO:0004832">
    <property type="term" value="F:valine-tRNA ligase activity"/>
    <property type="evidence" value="ECO:0007669"/>
    <property type="project" value="UniProtKB-UniRule"/>
</dbReference>
<gene>
    <name evidence="14" type="ORF">A2866_03125</name>
</gene>
<protein>
    <recommendedName>
        <fullName evidence="1 9">Valine--tRNA ligase</fullName>
        <ecNumber evidence="1 9">6.1.1.9</ecNumber>
    </recommendedName>
</protein>
<accession>A0A1F7GH23</accession>
<dbReference type="PRINTS" id="PR00986">
    <property type="entry name" value="TRNASYNTHVAL"/>
</dbReference>
<dbReference type="GO" id="GO:0005524">
    <property type="term" value="F:ATP binding"/>
    <property type="evidence" value="ECO:0007669"/>
    <property type="project" value="UniProtKB-KW"/>
</dbReference>
<dbReference type="Gene3D" id="3.40.50.620">
    <property type="entry name" value="HUPs"/>
    <property type="match status" value="2"/>
</dbReference>
<evidence type="ECO:0000256" key="1">
    <source>
        <dbReference type="ARBA" id="ARBA00013169"/>
    </source>
</evidence>
<dbReference type="GO" id="GO:0005829">
    <property type="term" value="C:cytosol"/>
    <property type="evidence" value="ECO:0007669"/>
    <property type="project" value="TreeGrafter"/>
</dbReference>
<evidence type="ECO:0000256" key="3">
    <source>
        <dbReference type="ARBA" id="ARBA00022598"/>
    </source>
</evidence>
<dbReference type="InterPro" id="IPR014729">
    <property type="entry name" value="Rossmann-like_a/b/a_fold"/>
</dbReference>
<dbReference type="InterPro" id="IPR001412">
    <property type="entry name" value="aa-tRNA-synth_I_CS"/>
</dbReference>
<evidence type="ECO:0000256" key="5">
    <source>
        <dbReference type="ARBA" id="ARBA00022840"/>
    </source>
</evidence>
<organism evidence="14 15">
    <name type="scientific">Candidatus Roizmanbacteria bacterium RIFCSPHIGHO2_01_FULL_39_8</name>
    <dbReference type="NCBI Taxonomy" id="1802033"/>
    <lineage>
        <taxon>Bacteria</taxon>
        <taxon>Candidatus Roizmaniibacteriota</taxon>
    </lineage>
</organism>
<dbReference type="EC" id="6.1.1.9" evidence="1 9"/>
<keyword evidence="3 10" id="KW-0436">Ligase</keyword>
<dbReference type="CDD" id="cd07962">
    <property type="entry name" value="Anticodon_Ia_Val"/>
    <property type="match status" value="1"/>
</dbReference>
<dbReference type="Gene3D" id="2.170.220.10">
    <property type="match status" value="1"/>
</dbReference>
<evidence type="ECO:0000256" key="8">
    <source>
        <dbReference type="ARBA" id="ARBA00047552"/>
    </source>
</evidence>
<evidence type="ECO:0000259" key="13">
    <source>
        <dbReference type="Pfam" id="PF08264"/>
    </source>
</evidence>
<dbReference type="GO" id="GO:0006438">
    <property type="term" value="P:valyl-tRNA aminoacylation"/>
    <property type="evidence" value="ECO:0007669"/>
    <property type="project" value="UniProtKB-UniRule"/>
</dbReference>
<proteinExistence type="inferred from homology"/>
<keyword evidence="2" id="KW-0963">Cytoplasm</keyword>
<feature type="coiled-coil region" evidence="11">
    <location>
        <begin position="651"/>
        <end position="678"/>
    </location>
</feature>
<evidence type="ECO:0000256" key="7">
    <source>
        <dbReference type="ARBA" id="ARBA00023146"/>
    </source>
</evidence>